<dbReference type="AlphaFoldDB" id="A0A0D0BJ09"/>
<dbReference type="InterPro" id="IPR047150">
    <property type="entry name" value="SGT"/>
</dbReference>
<dbReference type="PANTHER" id="PTHR45831">
    <property type="entry name" value="LD24721P"/>
    <property type="match status" value="1"/>
</dbReference>
<evidence type="ECO:0000313" key="4">
    <source>
        <dbReference type="Proteomes" id="UP000053593"/>
    </source>
</evidence>
<evidence type="ECO:0000256" key="1">
    <source>
        <dbReference type="ARBA" id="ARBA00022737"/>
    </source>
</evidence>
<dbReference type="EMBL" id="KN834813">
    <property type="protein sequence ID" value="KIK54756.1"/>
    <property type="molecule type" value="Genomic_DNA"/>
</dbReference>
<dbReference type="InterPro" id="IPR011990">
    <property type="entry name" value="TPR-like_helical_dom_sf"/>
</dbReference>
<dbReference type="GO" id="GO:0006620">
    <property type="term" value="P:post-translational protein targeting to endoplasmic reticulum membrane"/>
    <property type="evidence" value="ECO:0007669"/>
    <property type="project" value="TreeGrafter"/>
</dbReference>
<proteinExistence type="predicted"/>
<dbReference type="OrthoDB" id="2423701at2759"/>
<accession>A0A0D0BJ09</accession>
<organism evidence="3 4">
    <name type="scientific">Collybiopsis luxurians FD-317 M1</name>
    <dbReference type="NCBI Taxonomy" id="944289"/>
    <lineage>
        <taxon>Eukaryota</taxon>
        <taxon>Fungi</taxon>
        <taxon>Dikarya</taxon>
        <taxon>Basidiomycota</taxon>
        <taxon>Agaricomycotina</taxon>
        <taxon>Agaricomycetes</taxon>
        <taxon>Agaricomycetidae</taxon>
        <taxon>Agaricales</taxon>
        <taxon>Marasmiineae</taxon>
        <taxon>Omphalotaceae</taxon>
        <taxon>Collybiopsis</taxon>
        <taxon>Collybiopsis luxurians</taxon>
    </lineage>
</organism>
<dbReference type="Gene3D" id="1.25.40.10">
    <property type="entry name" value="Tetratricopeptide repeat domain"/>
    <property type="match status" value="1"/>
</dbReference>
<dbReference type="SUPFAM" id="SSF48452">
    <property type="entry name" value="TPR-like"/>
    <property type="match status" value="1"/>
</dbReference>
<dbReference type="GO" id="GO:0016020">
    <property type="term" value="C:membrane"/>
    <property type="evidence" value="ECO:0007669"/>
    <property type="project" value="TreeGrafter"/>
</dbReference>
<keyword evidence="2" id="KW-0802">TPR repeat</keyword>
<dbReference type="SMART" id="SM00028">
    <property type="entry name" value="TPR"/>
    <property type="match status" value="3"/>
</dbReference>
<dbReference type="GO" id="GO:0072380">
    <property type="term" value="C:TRC complex"/>
    <property type="evidence" value="ECO:0007669"/>
    <property type="project" value="TreeGrafter"/>
</dbReference>
<evidence type="ECO:0000256" key="2">
    <source>
        <dbReference type="ARBA" id="ARBA00022803"/>
    </source>
</evidence>
<evidence type="ECO:0000313" key="3">
    <source>
        <dbReference type="EMBL" id="KIK54756.1"/>
    </source>
</evidence>
<gene>
    <name evidence="3" type="ORF">GYMLUDRAFT_893840</name>
</gene>
<protein>
    <submittedName>
        <fullName evidence="3">Uncharacterized protein</fullName>
    </submittedName>
</protein>
<keyword evidence="1" id="KW-0677">Repeat</keyword>
<reference evidence="3 4" key="1">
    <citation type="submission" date="2014-04" db="EMBL/GenBank/DDBJ databases">
        <title>Evolutionary Origins and Diversification of the Mycorrhizal Mutualists.</title>
        <authorList>
            <consortium name="DOE Joint Genome Institute"/>
            <consortium name="Mycorrhizal Genomics Consortium"/>
            <person name="Kohler A."/>
            <person name="Kuo A."/>
            <person name="Nagy L.G."/>
            <person name="Floudas D."/>
            <person name="Copeland A."/>
            <person name="Barry K.W."/>
            <person name="Cichocki N."/>
            <person name="Veneault-Fourrey C."/>
            <person name="LaButti K."/>
            <person name="Lindquist E.A."/>
            <person name="Lipzen A."/>
            <person name="Lundell T."/>
            <person name="Morin E."/>
            <person name="Murat C."/>
            <person name="Riley R."/>
            <person name="Ohm R."/>
            <person name="Sun H."/>
            <person name="Tunlid A."/>
            <person name="Henrissat B."/>
            <person name="Grigoriev I.V."/>
            <person name="Hibbett D.S."/>
            <person name="Martin F."/>
        </authorList>
    </citation>
    <scope>NUCLEOTIDE SEQUENCE [LARGE SCALE GENOMIC DNA]</scope>
    <source>
        <strain evidence="3 4">FD-317 M1</strain>
    </source>
</reference>
<dbReference type="HOGENOM" id="CLU_037233_0_0_1"/>
<dbReference type="InterPro" id="IPR019734">
    <property type="entry name" value="TPR_rpt"/>
</dbReference>
<dbReference type="PANTHER" id="PTHR45831:SF4">
    <property type="match status" value="1"/>
</dbReference>
<name>A0A0D0BJ09_9AGAR</name>
<sequence>MALPRNPANATQSPRTPELIRRYLKDMIECNLREEIEEDRLTASQLKEIGNQLFQEKKFSSAAWKYTKALRKTGESASLSVLYSNRSACRLKLQLFLDALNDATESTKLDPAFAKAFARRAVALDRLGQSSESAKAWEEALSKLPRGNLTPAELSVQSEYQKGLAAAKREKQRQESALKTQLGNYLELDGDKNDLPWMMAKTMLPELQRTEWVSFRYEQNDGEEVKVECPPSCIYALSKAYQYLCEGLAALEVYSAPNAPPFRNGSTSVLELLSNSVLTDYRVWHIQDPDYLDQFRQQANREVEFHGVFAPNLGPEDIKEIVRRRWNEAEGEEERLREWDTIQPALASIVRCWIMEGFHQGTLFENHDAETVYIKQAISFIKWGQTRCKDYPTQVKGEVFEEAFLKMVQGMRLWMLLKRFEDTKDSETQREVIYEESNQLLCEVSEGRTAFAYHSDPVIAAATYYNPRGYGLRLKAEYIWWKSAVGFAAFVLNSRASDYFAQDDVNHAACLAHCLHVSYHLFPNDIGLLLRNLEDIHEAVPKMEKIWKYKSLFGKEVRAEIIDDMLSWGRVTFGV</sequence>
<keyword evidence="4" id="KW-1185">Reference proteome</keyword>
<dbReference type="Proteomes" id="UP000053593">
    <property type="component" value="Unassembled WGS sequence"/>
</dbReference>
<dbReference type="GO" id="GO:0060090">
    <property type="term" value="F:molecular adaptor activity"/>
    <property type="evidence" value="ECO:0007669"/>
    <property type="project" value="TreeGrafter"/>
</dbReference>